<sequence length="40" mass="4340">MRSRRRREPVAIHPRAGGTGDPPHPARAAEVASPWRPTAA</sequence>
<name>A0A840PBI8_9ACTN</name>
<comment type="caution">
    <text evidence="2">The sequence shown here is derived from an EMBL/GenBank/DDBJ whole genome shotgun (WGS) entry which is preliminary data.</text>
</comment>
<reference evidence="2 3" key="1">
    <citation type="submission" date="2020-08" db="EMBL/GenBank/DDBJ databases">
        <title>Genomic Encyclopedia of Type Strains, Phase IV (KMG-IV): sequencing the most valuable type-strain genomes for metagenomic binning, comparative biology and taxonomic classification.</title>
        <authorList>
            <person name="Goeker M."/>
        </authorList>
    </citation>
    <scope>NUCLEOTIDE SEQUENCE [LARGE SCALE GENOMIC DNA]</scope>
    <source>
        <strain evidence="2 3">DSM 45615</strain>
    </source>
</reference>
<dbReference type="AlphaFoldDB" id="A0A840PBI8"/>
<protein>
    <submittedName>
        <fullName evidence="2">Uncharacterized protein</fullName>
    </submittedName>
</protein>
<organism evidence="2 3">
    <name type="scientific">Thermocatellispora tengchongensis</name>
    <dbReference type="NCBI Taxonomy" id="1073253"/>
    <lineage>
        <taxon>Bacteria</taxon>
        <taxon>Bacillati</taxon>
        <taxon>Actinomycetota</taxon>
        <taxon>Actinomycetes</taxon>
        <taxon>Streptosporangiales</taxon>
        <taxon>Streptosporangiaceae</taxon>
        <taxon>Thermocatellispora</taxon>
    </lineage>
</organism>
<keyword evidence="3" id="KW-1185">Reference proteome</keyword>
<gene>
    <name evidence="2" type="ORF">HNP84_006760</name>
</gene>
<dbReference type="Proteomes" id="UP000578449">
    <property type="component" value="Unassembled WGS sequence"/>
</dbReference>
<feature type="region of interest" description="Disordered" evidence="1">
    <location>
        <begin position="1"/>
        <end position="40"/>
    </location>
</feature>
<evidence type="ECO:0000256" key="1">
    <source>
        <dbReference type="SAM" id="MobiDB-lite"/>
    </source>
</evidence>
<evidence type="ECO:0000313" key="3">
    <source>
        <dbReference type="Proteomes" id="UP000578449"/>
    </source>
</evidence>
<proteinExistence type="predicted"/>
<accession>A0A840PBI8</accession>
<dbReference type="RefSeq" id="WP_281396350.1">
    <property type="nucleotide sequence ID" value="NZ_BAABIX010000021.1"/>
</dbReference>
<dbReference type="EMBL" id="JACHGN010000016">
    <property type="protein sequence ID" value="MBB5137008.1"/>
    <property type="molecule type" value="Genomic_DNA"/>
</dbReference>
<evidence type="ECO:0000313" key="2">
    <source>
        <dbReference type="EMBL" id="MBB5137008.1"/>
    </source>
</evidence>